<reference evidence="1 2" key="1">
    <citation type="submission" date="2021-06" db="EMBL/GenBank/DDBJ databases">
        <authorList>
            <person name="Kallberg Y."/>
            <person name="Tangrot J."/>
            <person name="Rosling A."/>
        </authorList>
    </citation>
    <scope>NUCLEOTIDE SEQUENCE [LARGE SCALE GENOMIC DNA]</scope>
    <source>
        <strain evidence="1 2">120-4 pot B 10/14</strain>
    </source>
</reference>
<organism evidence="1 2">
    <name type="scientific">Gigaspora margarita</name>
    <dbReference type="NCBI Taxonomy" id="4874"/>
    <lineage>
        <taxon>Eukaryota</taxon>
        <taxon>Fungi</taxon>
        <taxon>Fungi incertae sedis</taxon>
        <taxon>Mucoromycota</taxon>
        <taxon>Glomeromycotina</taxon>
        <taxon>Glomeromycetes</taxon>
        <taxon>Diversisporales</taxon>
        <taxon>Gigasporaceae</taxon>
        <taxon>Gigaspora</taxon>
    </lineage>
</organism>
<dbReference type="EMBL" id="CAJVQB010102015">
    <property type="protein sequence ID" value="CAG8850617.1"/>
    <property type="molecule type" value="Genomic_DNA"/>
</dbReference>
<feature type="non-terminal residue" evidence="1">
    <location>
        <position position="46"/>
    </location>
</feature>
<gene>
    <name evidence="1" type="ORF">GMARGA_LOCUS40303</name>
</gene>
<protein>
    <submittedName>
        <fullName evidence="1">39861_t:CDS:1</fullName>
    </submittedName>
</protein>
<feature type="non-terminal residue" evidence="1">
    <location>
        <position position="1"/>
    </location>
</feature>
<sequence>NTLSKLYYSYEEDFVDLVCWLKEHLMKFSKFQDSGSAITLNKLDVD</sequence>
<accession>A0ABN7X8P4</accession>
<evidence type="ECO:0000313" key="2">
    <source>
        <dbReference type="Proteomes" id="UP000789901"/>
    </source>
</evidence>
<dbReference type="Proteomes" id="UP000789901">
    <property type="component" value="Unassembled WGS sequence"/>
</dbReference>
<proteinExistence type="predicted"/>
<comment type="caution">
    <text evidence="1">The sequence shown here is derived from an EMBL/GenBank/DDBJ whole genome shotgun (WGS) entry which is preliminary data.</text>
</comment>
<evidence type="ECO:0000313" key="1">
    <source>
        <dbReference type="EMBL" id="CAG8850617.1"/>
    </source>
</evidence>
<keyword evidence="2" id="KW-1185">Reference proteome</keyword>
<name>A0ABN7X8P4_GIGMA</name>